<dbReference type="RefSeq" id="WP_048312206.1">
    <property type="nucleotide sequence ID" value="NZ_CP119526.1"/>
</dbReference>
<dbReference type="InterPro" id="IPR003439">
    <property type="entry name" value="ABC_transporter-like_ATP-bd"/>
</dbReference>
<dbReference type="PROSITE" id="PS50893">
    <property type="entry name" value="ABC_TRANSPORTER_2"/>
    <property type="match status" value="1"/>
</dbReference>
<dbReference type="EMBL" id="LELK01000004">
    <property type="protein sequence ID" value="KMM37306.1"/>
    <property type="molecule type" value="Genomic_DNA"/>
</dbReference>
<dbReference type="InterPro" id="IPR017871">
    <property type="entry name" value="ABC_transporter-like_CS"/>
</dbReference>
<dbReference type="PATRIC" id="fig|157733.3.peg.1226"/>
<dbReference type="PANTHER" id="PTHR42788:SF21">
    <property type="entry name" value="ABC TRANSPORTER ATP-BINDING PROTEIN"/>
    <property type="match status" value="1"/>
</dbReference>
<dbReference type="InterPro" id="IPR003593">
    <property type="entry name" value="AAA+_ATPase"/>
</dbReference>
<comment type="caution">
    <text evidence="5">The sequence shown here is derived from an EMBL/GenBank/DDBJ whole genome shotgun (WGS) entry which is preliminary data.</text>
</comment>
<organism evidence="5 6">
    <name type="scientific">Guptibacillus hwajinpoensis</name>
    <dbReference type="NCBI Taxonomy" id="208199"/>
    <lineage>
        <taxon>Bacteria</taxon>
        <taxon>Bacillati</taxon>
        <taxon>Bacillota</taxon>
        <taxon>Bacilli</taxon>
        <taxon>Bacillales</taxon>
        <taxon>Guptibacillaceae</taxon>
        <taxon>Guptibacillus</taxon>
    </lineage>
</organism>
<keyword evidence="6" id="KW-1185">Reference proteome</keyword>
<evidence type="ECO:0000256" key="2">
    <source>
        <dbReference type="ARBA" id="ARBA00022741"/>
    </source>
</evidence>
<dbReference type="SMART" id="SM00382">
    <property type="entry name" value="AAA"/>
    <property type="match status" value="1"/>
</dbReference>
<dbReference type="Pfam" id="PF00005">
    <property type="entry name" value="ABC_tran"/>
    <property type="match status" value="1"/>
</dbReference>
<dbReference type="SUPFAM" id="SSF52540">
    <property type="entry name" value="P-loop containing nucleoside triphosphate hydrolases"/>
    <property type="match status" value="1"/>
</dbReference>
<dbReference type="CDD" id="cd03293">
    <property type="entry name" value="ABC_NrtD_SsuB_transporters"/>
    <property type="match status" value="1"/>
</dbReference>
<dbReference type="PROSITE" id="PS00211">
    <property type="entry name" value="ABC_TRANSPORTER_1"/>
    <property type="match status" value="1"/>
</dbReference>
<proteinExistence type="predicted"/>
<evidence type="ECO:0000313" key="5">
    <source>
        <dbReference type="EMBL" id="KMM37306.1"/>
    </source>
</evidence>
<evidence type="ECO:0000313" key="6">
    <source>
        <dbReference type="Proteomes" id="UP000035996"/>
    </source>
</evidence>
<evidence type="ECO:0000259" key="4">
    <source>
        <dbReference type="PROSITE" id="PS50893"/>
    </source>
</evidence>
<keyword evidence="3 5" id="KW-0067">ATP-binding</keyword>
<dbReference type="GO" id="GO:0016887">
    <property type="term" value="F:ATP hydrolysis activity"/>
    <property type="evidence" value="ECO:0007669"/>
    <property type="project" value="InterPro"/>
</dbReference>
<feature type="domain" description="ABC transporter" evidence="4">
    <location>
        <begin position="4"/>
        <end position="235"/>
    </location>
</feature>
<dbReference type="Gene3D" id="3.40.50.300">
    <property type="entry name" value="P-loop containing nucleotide triphosphate hydrolases"/>
    <property type="match status" value="1"/>
</dbReference>
<keyword evidence="1" id="KW-0813">Transport</keyword>
<dbReference type="AlphaFoldDB" id="A0A0J6CM57"/>
<name>A0A0J6CM57_9BACL</name>
<dbReference type="STRING" id="157733.AB986_15720"/>
<evidence type="ECO:0000256" key="3">
    <source>
        <dbReference type="ARBA" id="ARBA00022840"/>
    </source>
</evidence>
<dbReference type="OrthoDB" id="9802264at2"/>
<accession>A0A0J6CM57</accession>
<evidence type="ECO:0000256" key="1">
    <source>
        <dbReference type="ARBA" id="ARBA00022448"/>
    </source>
</evidence>
<protein>
    <submittedName>
        <fullName evidence="5">Spermidine/putrescine ABC transporter ATP-binding protein</fullName>
    </submittedName>
</protein>
<dbReference type="GO" id="GO:0005524">
    <property type="term" value="F:ATP binding"/>
    <property type="evidence" value="ECO:0007669"/>
    <property type="project" value="UniProtKB-KW"/>
</dbReference>
<sequence>MSFLQVNGISHVYLTKTKAKEAIADLSFSIEEGEFVSLLGPSGCGKSTLLSIISGLLQPTEGNVIIQGKTKHKPGESMGYMLQQDYLFPWKTIEDNCLIGLKLTNRLTKESIDGTLNLLDQMGLYDVRHAYPDQLSGGMRQRVALVRTLATGPDLLLLDEPFSALDYQTKLKLENLVSATLKTHNKSALLVTHDIGEAIAMSDRVILLSPRPGKIARTFQMPSHLRELIPFDARNDPEFAEHFQVIWKELDSLEQSPT</sequence>
<dbReference type="InterPro" id="IPR027417">
    <property type="entry name" value="P-loop_NTPase"/>
</dbReference>
<gene>
    <name evidence="5" type="ORF">AB986_15720</name>
</gene>
<dbReference type="InterPro" id="IPR050166">
    <property type="entry name" value="ABC_transporter_ATP-bind"/>
</dbReference>
<dbReference type="PANTHER" id="PTHR42788">
    <property type="entry name" value="TAURINE IMPORT ATP-BINDING PROTEIN-RELATED"/>
    <property type="match status" value="1"/>
</dbReference>
<reference evidence="5" key="1">
    <citation type="submission" date="2015-06" db="EMBL/GenBank/DDBJ databases">
        <authorList>
            <person name="Liu B."/>
            <person name="Wang J."/>
            <person name="Zhu Y."/>
            <person name="Liu G."/>
            <person name="Chen Q."/>
            <person name="Zheng C."/>
            <person name="Che J."/>
            <person name="Ge C."/>
            <person name="Shi H."/>
            <person name="Pan Z."/>
            <person name="Liu X."/>
        </authorList>
    </citation>
    <scope>NUCLEOTIDE SEQUENCE [LARGE SCALE GENOMIC DNA]</scope>
    <source>
        <strain evidence="5">DSM 16346</strain>
    </source>
</reference>
<keyword evidence="2" id="KW-0547">Nucleotide-binding</keyword>
<dbReference type="Proteomes" id="UP000035996">
    <property type="component" value="Unassembled WGS sequence"/>
</dbReference>